<sequence length="81" mass="9613">MINLLLIVVMLVVGPMLFTLIEDLIIFLVKQFFTHCILKRRLRRFIANCDYPLGFMTTARPLSDKEIEMVNKNLSSYYKWL</sequence>
<proteinExistence type="predicted"/>
<evidence type="ECO:0000313" key="2">
    <source>
        <dbReference type="EMBL" id="PIT90296.1"/>
    </source>
</evidence>
<keyword evidence="1" id="KW-0812">Transmembrane</keyword>
<name>A0A2M6WBX6_9BACT</name>
<keyword evidence="1" id="KW-1133">Transmembrane helix</keyword>
<feature type="transmembrane region" description="Helical" evidence="1">
    <location>
        <begin position="6"/>
        <end position="33"/>
    </location>
</feature>
<dbReference type="EMBL" id="PFBO01000107">
    <property type="protein sequence ID" value="PIT90296.1"/>
    <property type="molecule type" value="Genomic_DNA"/>
</dbReference>
<reference evidence="3" key="1">
    <citation type="submission" date="2017-09" db="EMBL/GenBank/DDBJ databases">
        <title>Depth-based differentiation of microbial function through sediment-hosted aquifers and enrichment of novel symbionts in the deep terrestrial subsurface.</title>
        <authorList>
            <person name="Probst A.J."/>
            <person name="Ladd B."/>
            <person name="Jarett J.K."/>
            <person name="Geller-Mcgrath D.E."/>
            <person name="Sieber C.M.K."/>
            <person name="Emerson J.B."/>
            <person name="Anantharaman K."/>
            <person name="Thomas B.C."/>
            <person name="Malmstrom R."/>
            <person name="Stieglmeier M."/>
            <person name="Klingl A."/>
            <person name="Woyke T."/>
            <person name="Ryan C.M."/>
            <person name="Banfield J.F."/>
        </authorList>
    </citation>
    <scope>NUCLEOTIDE SEQUENCE [LARGE SCALE GENOMIC DNA]</scope>
</reference>
<keyword evidence="1" id="KW-0472">Membrane</keyword>
<dbReference type="AlphaFoldDB" id="A0A2M6WBX6"/>
<evidence type="ECO:0000313" key="3">
    <source>
        <dbReference type="Proteomes" id="UP000230543"/>
    </source>
</evidence>
<evidence type="ECO:0000256" key="1">
    <source>
        <dbReference type="SAM" id="Phobius"/>
    </source>
</evidence>
<comment type="caution">
    <text evidence="2">The sequence shown here is derived from an EMBL/GenBank/DDBJ whole genome shotgun (WGS) entry which is preliminary data.</text>
</comment>
<gene>
    <name evidence="2" type="ORF">COU22_02950</name>
</gene>
<protein>
    <submittedName>
        <fullName evidence="2">Uncharacterized protein</fullName>
    </submittedName>
</protein>
<accession>A0A2M6WBX6</accession>
<organism evidence="2 3">
    <name type="scientific">Candidatus Komeilibacteria bacterium CG10_big_fil_rev_8_21_14_0_10_41_13</name>
    <dbReference type="NCBI Taxonomy" id="1974476"/>
    <lineage>
        <taxon>Bacteria</taxon>
        <taxon>Candidatus Komeiliibacteriota</taxon>
    </lineage>
</organism>
<dbReference type="Proteomes" id="UP000230543">
    <property type="component" value="Unassembled WGS sequence"/>
</dbReference>